<protein>
    <submittedName>
        <fullName evidence="6">AcrR family transcriptional regulator</fullName>
    </submittedName>
</protein>
<dbReference type="RefSeq" id="WP_184481433.1">
    <property type="nucleotide sequence ID" value="NZ_JACHIV010000001.1"/>
</dbReference>
<keyword evidence="2 4" id="KW-0238">DNA-binding</keyword>
<accession>A0A840NI31</accession>
<dbReference type="PANTHER" id="PTHR30055:SF234">
    <property type="entry name" value="HTH-TYPE TRANSCRIPTIONAL REGULATOR BETI"/>
    <property type="match status" value="1"/>
</dbReference>
<comment type="caution">
    <text evidence="6">The sequence shown here is derived from an EMBL/GenBank/DDBJ whole genome shotgun (WGS) entry which is preliminary data.</text>
</comment>
<feature type="domain" description="HTH tetR-type" evidence="5">
    <location>
        <begin position="9"/>
        <end position="69"/>
    </location>
</feature>
<gene>
    <name evidence="6" type="ORF">BJ969_004332</name>
</gene>
<evidence type="ECO:0000256" key="2">
    <source>
        <dbReference type="ARBA" id="ARBA00023125"/>
    </source>
</evidence>
<evidence type="ECO:0000313" key="6">
    <source>
        <dbReference type="EMBL" id="MBB5071244.1"/>
    </source>
</evidence>
<dbReference type="InterPro" id="IPR050109">
    <property type="entry name" value="HTH-type_TetR-like_transc_reg"/>
</dbReference>
<organism evidence="6 7">
    <name type="scientific">Saccharopolyspora gloriosae</name>
    <dbReference type="NCBI Taxonomy" id="455344"/>
    <lineage>
        <taxon>Bacteria</taxon>
        <taxon>Bacillati</taxon>
        <taxon>Actinomycetota</taxon>
        <taxon>Actinomycetes</taxon>
        <taxon>Pseudonocardiales</taxon>
        <taxon>Pseudonocardiaceae</taxon>
        <taxon>Saccharopolyspora</taxon>
    </lineage>
</organism>
<dbReference type="GO" id="GO:0000976">
    <property type="term" value="F:transcription cis-regulatory region binding"/>
    <property type="evidence" value="ECO:0007669"/>
    <property type="project" value="TreeGrafter"/>
</dbReference>
<dbReference type="GO" id="GO:0003700">
    <property type="term" value="F:DNA-binding transcription factor activity"/>
    <property type="evidence" value="ECO:0007669"/>
    <property type="project" value="TreeGrafter"/>
</dbReference>
<evidence type="ECO:0000259" key="5">
    <source>
        <dbReference type="PROSITE" id="PS50977"/>
    </source>
</evidence>
<proteinExistence type="predicted"/>
<evidence type="ECO:0000256" key="3">
    <source>
        <dbReference type="ARBA" id="ARBA00023163"/>
    </source>
</evidence>
<evidence type="ECO:0000313" key="7">
    <source>
        <dbReference type="Proteomes" id="UP000580474"/>
    </source>
</evidence>
<feature type="DNA-binding region" description="H-T-H motif" evidence="4">
    <location>
        <begin position="32"/>
        <end position="51"/>
    </location>
</feature>
<keyword evidence="1" id="KW-0805">Transcription regulation</keyword>
<dbReference type="InterPro" id="IPR036271">
    <property type="entry name" value="Tet_transcr_reg_TetR-rel_C_sf"/>
</dbReference>
<reference evidence="6 7" key="1">
    <citation type="submission" date="2020-08" db="EMBL/GenBank/DDBJ databases">
        <title>Sequencing the genomes of 1000 actinobacteria strains.</title>
        <authorList>
            <person name="Klenk H.-P."/>
        </authorList>
    </citation>
    <scope>NUCLEOTIDE SEQUENCE [LARGE SCALE GENOMIC DNA]</scope>
    <source>
        <strain evidence="6 7">DSM 45582</strain>
    </source>
</reference>
<dbReference type="PROSITE" id="PS50977">
    <property type="entry name" value="HTH_TETR_2"/>
    <property type="match status" value="1"/>
</dbReference>
<keyword evidence="7" id="KW-1185">Reference proteome</keyword>
<dbReference type="SUPFAM" id="SSF48498">
    <property type="entry name" value="Tetracyclin repressor-like, C-terminal domain"/>
    <property type="match status" value="1"/>
</dbReference>
<dbReference type="InterPro" id="IPR001647">
    <property type="entry name" value="HTH_TetR"/>
</dbReference>
<dbReference type="Proteomes" id="UP000580474">
    <property type="component" value="Unassembled WGS sequence"/>
</dbReference>
<evidence type="ECO:0000256" key="1">
    <source>
        <dbReference type="ARBA" id="ARBA00023015"/>
    </source>
</evidence>
<dbReference type="EMBL" id="JACHIV010000001">
    <property type="protein sequence ID" value="MBB5071244.1"/>
    <property type="molecule type" value="Genomic_DNA"/>
</dbReference>
<dbReference type="InterPro" id="IPR009057">
    <property type="entry name" value="Homeodomain-like_sf"/>
</dbReference>
<dbReference type="AlphaFoldDB" id="A0A840NI31"/>
<evidence type="ECO:0000256" key="4">
    <source>
        <dbReference type="PROSITE-ProRule" id="PRU00335"/>
    </source>
</evidence>
<name>A0A840NI31_9PSEU</name>
<dbReference type="PANTHER" id="PTHR30055">
    <property type="entry name" value="HTH-TYPE TRANSCRIPTIONAL REGULATOR RUTR"/>
    <property type="match status" value="1"/>
</dbReference>
<keyword evidence="3" id="KW-0804">Transcription</keyword>
<sequence length="208" mass="21932">MDDSEEPALSTRHRILVAAATMIGEDASARLSVRAVAARAGVSTGSLRYHFPTQRALQDAVLAGIYDMVATGDAIHDRSLPARDRLVACLREVLAPAGVGQEARAAFGKLHEGFIAPEPTEEIKAVYLGMEREGQRRTEHWLSVLVDEGALAAGDNARRARFLMTVVNGLSLERALPAEDSLLTAETNTLYLAVDAVLASAGAGAGGG</sequence>
<dbReference type="SUPFAM" id="SSF46689">
    <property type="entry name" value="Homeodomain-like"/>
    <property type="match status" value="1"/>
</dbReference>
<dbReference type="Pfam" id="PF00440">
    <property type="entry name" value="TetR_N"/>
    <property type="match status" value="1"/>
</dbReference>
<dbReference type="Gene3D" id="1.10.357.10">
    <property type="entry name" value="Tetracycline Repressor, domain 2"/>
    <property type="match status" value="1"/>
</dbReference>